<dbReference type="GeneID" id="84612401"/>
<accession>A0A0U5EBU0</accession>
<dbReference type="RefSeq" id="WP_067432762.1">
    <property type="nucleotide sequence ID" value="NZ_CP072598.1"/>
</dbReference>
<dbReference type="AlphaFoldDB" id="A0A0U5EBU0"/>
<dbReference type="InterPro" id="IPR051096">
    <property type="entry name" value="BhsA/McbA_stress_biofilm_assoc"/>
</dbReference>
<evidence type="ECO:0000256" key="1">
    <source>
        <dbReference type="ARBA" id="ARBA00022729"/>
    </source>
</evidence>
<dbReference type="PATRIC" id="fig|1619313.3.peg.2735"/>
<evidence type="ECO:0000259" key="3">
    <source>
        <dbReference type="Pfam" id="PF07338"/>
    </source>
</evidence>
<keyword evidence="1 2" id="KW-0732">Signal</keyword>
<dbReference type="InterPro" id="IPR036275">
    <property type="entry name" value="YdgH-like_sf"/>
</dbReference>
<sequence>MKKQLAAIAAVALLATSSFSALAASAVDADEAQGLQAMGTVSVSSVGGSLDDAARQLANKAKAQGADHYRIIGLDSPGDSSRWSGTAEIYR</sequence>
<dbReference type="OrthoDB" id="6540461at2"/>
<dbReference type="Pfam" id="PF07338">
    <property type="entry name" value="YdgH_BhsA-like"/>
    <property type="match status" value="1"/>
</dbReference>
<feature type="domain" description="YdgH/BhsA/McbA-like" evidence="3">
    <location>
        <begin position="35"/>
        <end position="91"/>
    </location>
</feature>
<dbReference type="PANTHER" id="PTHR34156">
    <property type="entry name" value="OUTER MEMBRANE PROTEIN-RELATED-RELATED"/>
    <property type="match status" value="1"/>
</dbReference>
<evidence type="ECO:0000313" key="4">
    <source>
        <dbReference type="EMBL" id="CUU24861.1"/>
    </source>
</evidence>
<evidence type="ECO:0000256" key="2">
    <source>
        <dbReference type="SAM" id="SignalP"/>
    </source>
</evidence>
<dbReference type="EMBL" id="LN907827">
    <property type="protein sequence ID" value="CUU24861.1"/>
    <property type="molecule type" value="Genomic_DNA"/>
</dbReference>
<proteinExistence type="predicted"/>
<dbReference type="InterPro" id="IPR010854">
    <property type="entry name" value="YdgH/BhsA/McbA-like_dom"/>
</dbReference>
<feature type="signal peptide" evidence="2">
    <location>
        <begin position="1"/>
        <end position="23"/>
    </location>
</feature>
<protein>
    <submittedName>
        <fullName evidence="4">Putative secreted protein</fullName>
    </submittedName>
</protein>
<dbReference type="SUPFAM" id="SSF159871">
    <property type="entry name" value="YdgH-like"/>
    <property type="match status" value="1"/>
</dbReference>
<dbReference type="KEGG" id="ege:EM595_2630"/>
<organism evidence="4 5">
    <name type="scientific">Duffyella gerundensis</name>
    <dbReference type="NCBI Taxonomy" id="1619313"/>
    <lineage>
        <taxon>Bacteria</taxon>
        <taxon>Pseudomonadati</taxon>
        <taxon>Pseudomonadota</taxon>
        <taxon>Gammaproteobacteria</taxon>
        <taxon>Enterobacterales</taxon>
        <taxon>Erwiniaceae</taxon>
        <taxon>Duffyella</taxon>
    </lineage>
</organism>
<name>A0A0U5EBU0_9GAMM</name>
<reference evidence="5" key="1">
    <citation type="submission" date="2015-11" db="EMBL/GenBank/DDBJ databases">
        <authorList>
            <person name="Blom J."/>
        </authorList>
    </citation>
    <scope>NUCLEOTIDE SEQUENCE [LARGE SCALE GENOMIC DNA]</scope>
</reference>
<feature type="chain" id="PRO_5006856215" evidence="2">
    <location>
        <begin position="24"/>
        <end position="91"/>
    </location>
</feature>
<dbReference type="Gene3D" id="3.30.1660.10">
    <property type="entry name" value="Flavin-binding protein dodecin"/>
    <property type="match status" value="1"/>
</dbReference>
<gene>
    <name evidence="4" type="ORF">EM595_2630</name>
</gene>
<dbReference type="Proteomes" id="UP000059419">
    <property type="component" value="Chromosome 1"/>
</dbReference>
<keyword evidence="5" id="KW-1185">Reference proteome</keyword>
<evidence type="ECO:0000313" key="5">
    <source>
        <dbReference type="Proteomes" id="UP000059419"/>
    </source>
</evidence>
<dbReference type="InterPro" id="IPR025543">
    <property type="entry name" value="Dodecin-like"/>
</dbReference>